<dbReference type="EMBL" id="QBIY01012871">
    <property type="protein sequence ID" value="RXN14930.1"/>
    <property type="molecule type" value="Genomic_DNA"/>
</dbReference>
<reference evidence="1 3" key="1">
    <citation type="submission" date="2018-03" db="EMBL/GenBank/DDBJ databases">
        <title>Draft genome sequence of Rohu Carp (Labeo rohita).</title>
        <authorList>
            <person name="Das P."/>
            <person name="Kushwaha B."/>
            <person name="Joshi C.G."/>
            <person name="Kumar D."/>
            <person name="Nagpure N.S."/>
            <person name="Sahoo L."/>
            <person name="Das S.P."/>
            <person name="Bit A."/>
            <person name="Patnaik S."/>
            <person name="Meher P.K."/>
            <person name="Jayasankar P."/>
            <person name="Koringa P.G."/>
            <person name="Patel N.V."/>
            <person name="Hinsu A.T."/>
            <person name="Kumar R."/>
            <person name="Pandey M."/>
            <person name="Agarwal S."/>
            <person name="Srivastava S."/>
            <person name="Singh M."/>
            <person name="Iquebal M.A."/>
            <person name="Jaiswal S."/>
            <person name="Angadi U.B."/>
            <person name="Kumar N."/>
            <person name="Raza M."/>
            <person name="Shah T.M."/>
            <person name="Rai A."/>
            <person name="Jena J.K."/>
        </authorList>
    </citation>
    <scope>NUCLEOTIDE SEQUENCE [LARGE SCALE GENOMIC DNA]</scope>
    <source>
        <strain evidence="1">DASCIFA01</strain>
        <tissue evidence="1">Testis</tissue>
    </source>
</reference>
<evidence type="ECO:0000313" key="1">
    <source>
        <dbReference type="EMBL" id="RXN06206.1"/>
    </source>
</evidence>
<sequence length="97" mass="10967">MLLRLQRYSLKVIYKPGKDMHIADALGHDYLDECDEDLLKEVLEVLVYQGGPGLYKSPDPLEGLAMDGKRLAPGYGLQEKGGHHRCFQHELGSSVRW</sequence>
<name>A0A498LGQ7_LABRO</name>
<protein>
    <submittedName>
        <fullName evidence="1">Sec1 family domain-containing 2-like protein</fullName>
    </submittedName>
</protein>
<proteinExistence type="predicted"/>
<dbReference type="EMBL" id="QBIY01013376">
    <property type="protein sequence ID" value="RXN06206.1"/>
    <property type="molecule type" value="Genomic_DNA"/>
</dbReference>
<comment type="caution">
    <text evidence="1">The sequence shown here is derived from an EMBL/GenBank/DDBJ whole genome shotgun (WGS) entry which is preliminary data.</text>
</comment>
<keyword evidence="3" id="KW-1185">Reference proteome</keyword>
<dbReference type="Proteomes" id="UP000290572">
    <property type="component" value="Unassembled WGS sequence"/>
</dbReference>
<evidence type="ECO:0000313" key="2">
    <source>
        <dbReference type="EMBL" id="RXN14930.1"/>
    </source>
</evidence>
<evidence type="ECO:0000313" key="3">
    <source>
        <dbReference type="Proteomes" id="UP000290572"/>
    </source>
</evidence>
<organism evidence="1 3">
    <name type="scientific">Labeo rohita</name>
    <name type="common">Indian major carp</name>
    <name type="synonym">Cyprinus rohita</name>
    <dbReference type="NCBI Taxonomy" id="84645"/>
    <lineage>
        <taxon>Eukaryota</taxon>
        <taxon>Metazoa</taxon>
        <taxon>Chordata</taxon>
        <taxon>Craniata</taxon>
        <taxon>Vertebrata</taxon>
        <taxon>Euteleostomi</taxon>
        <taxon>Actinopterygii</taxon>
        <taxon>Neopterygii</taxon>
        <taxon>Teleostei</taxon>
        <taxon>Ostariophysi</taxon>
        <taxon>Cypriniformes</taxon>
        <taxon>Cyprinidae</taxon>
        <taxon>Labeoninae</taxon>
        <taxon>Labeonini</taxon>
        <taxon>Labeo</taxon>
    </lineage>
</organism>
<dbReference type="AlphaFoldDB" id="A0A498LGQ7"/>
<gene>
    <name evidence="2" type="ORF">ROHU_008860</name>
    <name evidence="1" type="ORF">ROHU_032986</name>
</gene>
<accession>A0A498LGQ7</accession>